<protein>
    <submittedName>
        <fullName evidence="2">Uncharacterized protein</fullName>
    </submittedName>
</protein>
<feature type="transmembrane region" description="Helical" evidence="1">
    <location>
        <begin position="86"/>
        <end position="104"/>
    </location>
</feature>
<keyword evidence="1" id="KW-0472">Membrane</keyword>
<evidence type="ECO:0000256" key="1">
    <source>
        <dbReference type="SAM" id="Phobius"/>
    </source>
</evidence>
<organism evidence="2">
    <name type="scientific">Rhynchopus euleeides</name>
    <dbReference type="NCBI Taxonomy" id="630703"/>
    <lineage>
        <taxon>Eukaryota</taxon>
        <taxon>Discoba</taxon>
        <taxon>Euglenozoa</taxon>
        <taxon>Diplonemea</taxon>
        <taxon>Diplonemidae</taxon>
        <taxon>Rhynchopus</taxon>
    </lineage>
</organism>
<keyword evidence="1" id="KW-0812">Transmembrane</keyword>
<accession>A0A2D2AJW0</accession>
<keyword evidence="1" id="KW-1133">Transmembrane helix</keyword>
<dbReference type="EMBL" id="MF436973">
    <property type="protein sequence ID" value="ATQ37490.1"/>
    <property type="molecule type" value="mRNA"/>
</dbReference>
<name>A0A2D2AJW0_9EUGL</name>
<reference evidence="2" key="1">
    <citation type="journal article" date="2017" name="Sci. Rep.">
        <title>Keeping it complicated: Mitochondrial genome plasticity across diplonemids.</title>
        <authorList>
            <person name="Valach M."/>
            <person name="Moreira S."/>
            <person name="Hoffmann S."/>
            <person name="Stadler P.F."/>
            <person name="Burger G."/>
        </authorList>
    </citation>
    <scope>NUCLEOTIDE SEQUENCE</scope>
</reference>
<proteinExistence type="evidence at transcript level"/>
<geneLocation type="mitochondrion" evidence="2"/>
<dbReference type="AlphaFoldDB" id="A0A2D2AJW0"/>
<keyword evidence="2" id="KW-0496">Mitochondrion</keyword>
<evidence type="ECO:0000313" key="2">
    <source>
        <dbReference type="EMBL" id="ATQ37490.1"/>
    </source>
</evidence>
<sequence>MLLAVHTLVIHLTISTLLVYAIYVVSLAVRGSTLLLAEVAIYEAGVSATLHTTSSTYTDSSTLLILLAHYEIAVVLLLAQLWSHHVLVLVVVLIILLVHCPSCIQHL</sequence>
<gene>
    <name evidence="2" type="primary">y1</name>
</gene>